<evidence type="ECO:0000259" key="5">
    <source>
        <dbReference type="PROSITE" id="PS51501"/>
    </source>
</evidence>
<reference evidence="6" key="2">
    <citation type="submission" date="2021-05" db="EMBL/GenBank/DDBJ databases">
        <authorList>
            <person name="Pain A."/>
        </authorList>
    </citation>
    <scope>NUCLEOTIDE SEQUENCE</scope>
    <source>
        <strain evidence="6">1802A</strain>
    </source>
</reference>
<evidence type="ECO:0000256" key="2">
    <source>
        <dbReference type="ARBA" id="ARBA00022771"/>
    </source>
</evidence>
<dbReference type="GO" id="GO:0050821">
    <property type="term" value="P:protein stabilization"/>
    <property type="evidence" value="ECO:0007669"/>
    <property type="project" value="TreeGrafter"/>
</dbReference>
<dbReference type="AlphaFoldDB" id="A0AAD9LKQ2"/>
<dbReference type="PANTHER" id="PTHR20922">
    <property type="entry name" value="DNL-TYPE ZINC FINGER PROTEIN"/>
    <property type="match status" value="1"/>
</dbReference>
<reference evidence="6" key="1">
    <citation type="journal article" date="2014" name="Nucleic Acids Res.">
        <title>The evolutionary dynamics of variant antigen genes in Babesia reveal a history of genomic innovation underlying host-parasite interaction.</title>
        <authorList>
            <person name="Jackson A.P."/>
            <person name="Otto T.D."/>
            <person name="Darby A."/>
            <person name="Ramaprasad A."/>
            <person name="Xia D."/>
            <person name="Echaide I.E."/>
            <person name="Farber M."/>
            <person name="Gahlot S."/>
            <person name="Gamble J."/>
            <person name="Gupta D."/>
            <person name="Gupta Y."/>
            <person name="Jackson L."/>
            <person name="Malandrin L."/>
            <person name="Malas T.B."/>
            <person name="Moussa E."/>
            <person name="Nair M."/>
            <person name="Reid A.J."/>
            <person name="Sanders M."/>
            <person name="Sharma J."/>
            <person name="Tracey A."/>
            <person name="Quail M.A."/>
            <person name="Weir W."/>
            <person name="Wastling J.M."/>
            <person name="Hall N."/>
            <person name="Willadsen P."/>
            <person name="Lingelbach K."/>
            <person name="Shiels B."/>
            <person name="Tait A."/>
            <person name="Berriman M."/>
            <person name="Allred D.R."/>
            <person name="Pain A."/>
        </authorList>
    </citation>
    <scope>NUCLEOTIDE SEQUENCE</scope>
    <source>
        <strain evidence="6">1802A</strain>
    </source>
</reference>
<keyword evidence="3" id="KW-0862">Zinc</keyword>
<protein>
    <submittedName>
        <fullName evidence="6">DNL zinc finger domain containing protein</fullName>
    </submittedName>
</protein>
<dbReference type="EMBL" id="JAHBMH010000003">
    <property type="protein sequence ID" value="KAK1940268.1"/>
    <property type="molecule type" value="Genomic_DNA"/>
</dbReference>
<sequence length="164" mass="18579">MAYLLRRLFPHFNRLIFPRVLIPYKAYKGSPSRFFSSGNKSLSPQGESQFPIPKGASDRYIAVFTCKVCNHRAAKSFSKTAYHHGVVYVKCSGCNNLHLISDQLGWFGESKENIESILASRGEEVHKAELGRWAVIDCEDTTGEDISEDDYKLISTLKNTKHFD</sequence>
<dbReference type="Proteomes" id="UP001195914">
    <property type="component" value="Unassembled WGS sequence"/>
</dbReference>
<dbReference type="GO" id="GO:0006457">
    <property type="term" value="P:protein folding"/>
    <property type="evidence" value="ECO:0007669"/>
    <property type="project" value="TreeGrafter"/>
</dbReference>
<comment type="caution">
    <text evidence="6">The sequence shown here is derived from an EMBL/GenBank/DDBJ whole genome shotgun (WGS) entry which is preliminary data.</text>
</comment>
<dbReference type="GO" id="GO:0008270">
    <property type="term" value="F:zinc ion binding"/>
    <property type="evidence" value="ECO:0007669"/>
    <property type="project" value="UniProtKB-KW"/>
</dbReference>
<feature type="domain" description="DNL-type" evidence="5">
    <location>
        <begin position="55"/>
        <end position="150"/>
    </location>
</feature>
<keyword evidence="7" id="KW-1185">Reference proteome</keyword>
<evidence type="ECO:0000313" key="6">
    <source>
        <dbReference type="EMBL" id="KAK1940268.1"/>
    </source>
</evidence>
<keyword evidence="2 4" id="KW-0863">Zinc-finger</keyword>
<dbReference type="PROSITE" id="PS51501">
    <property type="entry name" value="ZF_DNL"/>
    <property type="match status" value="1"/>
</dbReference>
<dbReference type="InterPro" id="IPR024158">
    <property type="entry name" value="Mt_import_TIM15"/>
</dbReference>
<dbReference type="GO" id="GO:0005739">
    <property type="term" value="C:mitochondrion"/>
    <property type="evidence" value="ECO:0007669"/>
    <property type="project" value="TreeGrafter"/>
</dbReference>
<dbReference type="InterPro" id="IPR007853">
    <property type="entry name" value="Znf_DNL-typ"/>
</dbReference>
<evidence type="ECO:0000256" key="1">
    <source>
        <dbReference type="ARBA" id="ARBA00022723"/>
    </source>
</evidence>
<evidence type="ECO:0000313" key="7">
    <source>
        <dbReference type="Proteomes" id="UP001195914"/>
    </source>
</evidence>
<accession>A0AAD9LKQ2</accession>
<proteinExistence type="predicted"/>
<organism evidence="6 7">
    <name type="scientific">Babesia divergens</name>
    <dbReference type="NCBI Taxonomy" id="32595"/>
    <lineage>
        <taxon>Eukaryota</taxon>
        <taxon>Sar</taxon>
        <taxon>Alveolata</taxon>
        <taxon>Apicomplexa</taxon>
        <taxon>Aconoidasida</taxon>
        <taxon>Piroplasmida</taxon>
        <taxon>Babesiidae</taxon>
        <taxon>Babesia</taxon>
    </lineage>
</organism>
<evidence type="ECO:0000256" key="4">
    <source>
        <dbReference type="PROSITE-ProRule" id="PRU00834"/>
    </source>
</evidence>
<keyword evidence="1" id="KW-0479">Metal-binding</keyword>
<dbReference type="GO" id="GO:0030150">
    <property type="term" value="P:protein import into mitochondrial matrix"/>
    <property type="evidence" value="ECO:0007669"/>
    <property type="project" value="TreeGrafter"/>
</dbReference>
<dbReference type="GO" id="GO:0051087">
    <property type="term" value="F:protein-folding chaperone binding"/>
    <property type="evidence" value="ECO:0007669"/>
    <property type="project" value="TreeGrafter"/>
</dbReference>
<dbReference type="PANTHER" id="PTHR20922:SF13">
    <property type="entry name" value="DNL-TYPE ZINC FINGER PROTEIN"/>
    <property type="match status" value="1"/>
</dbReference>
<gene>
    <name evidence="6" type="ORF">X943_001108</name>
</gene>
<evidence type="ECO:0000256" key="3">
    <source>
        <dbReference type="ARBA" id="ARBA00022833"/>
    </source>
</evidence>
<name>A0AAD9LKQ2_BABDI</name>
<dbReference type="Pfam" id="PF05180">
    <property type="entry name" value="zf-DNL"/>
    <property type="match status" value="1"/>
</dbReference>